<protein>
    <submittedName>
        <fullName evidence="3">ADP-ribose 1'-phosphate phophatase related protein</fullName>
    </submittedName>
</protein>
<comment type="catalytic activity">
    <reaction evidence="1">
        <text>an N-(ADP-alpha-D-ribosyl)-thymidine in DNA + H2O = a thymidine in DNA + ADP-D-ribose</text>
        <dbReference type="Rhea" id="RHEA:71655"/>
        <dbReference type="Rhea" id="RHEA-COMP:13556"/>
        <dbReference type="Rhea" id="RHEA-COMP:18051"/>
        <dbReference type="ChEBI" id="CHEBI:15377"/>
        <dbReference type="ChEBI" id="CHEBI:57967"/>
        <dbReference type="ChEBI" id="CHEBI:137386"/>
        <dbReference type="ChEBI" id="CHEBI:191199"/>
    </reaction>
    <physiologicalReaction direction="left-to-right" evidence="1">
        <dbReference type="Rhea" id="RHEA:71656"/>
    </physiologicalReaction>
</comment>
<name>A0A5S4EHK2_9PROT</name>
<evidence type="ECO:0000313" key="4">
    <source>
        <dbReference type="Proteomes" id="UP000306324"/>
    </source>
</evidence>
<feature type="domain" description="Macro" evidence="2">
    <location>
        <begin position="1"/>
        <end position="164"/>
    </location>
</feature>
<dbReference type="SMART" id="SM00506">
    <property type="entry name" value="A1pp"/>
    <property type="match status" value="1"/>
</dbReference>
<evidence type="ECO:0000313" key="3">
    <source>
        <dbReference type="EMBL" id="TMQ74655.1"/>
    </source>
</evidence>
<sequence length="360" mass="39956">MVLLTRGIAMIELTSGDILKDEAEAIVNTVNCVGVMGRGIALQFKNAWPENCKAYEAACARKEVQPGRMFMFETGQLTTPRYIVNFPTKRHWRGNSRIEDIESGLVALASEIKARGIRSIAIPPLGSGLGGLNWEDVRPLIEKHLSPLDDVTVRIYEPKGAPQADKMQHSRAVPNMTPGRAALVELVSRYMKGLLDPTISLLEVHKLMYFMQIAGEPLRLKYIKGPYGPYAENLRHVLRTIEGHLISGYADGGDDPGKPLNLVPGAVEDANAFLEAHQETRGRFERVDSLVEGFETPFGLELLATVHWITQQEPSVRNQSDVVARTHAWNDRKRQFSPRQIGIALNVLADKGWIHPVATA</sequence>
<dbReference type="Gene3D" id="3.40.220.10">
    <property type="entry name" value="Leucine Aminopeptidase, subunit E, domain 1"/>
    <property type="match status" value="1"/>
</dbReference>
<dbReference type="Pfam" id="PF01661">
    <property type="entry name" value="Macro"/>
    <property type="match status" value="1"/>
</dbReference>
<dbReference type="PROSITE" id="PS51154">
    <property type="entry name" value="MACRO"/>
    <property type="match status" value="1"/>
</dbReference>
<accession>A0A5S4EHK2</accession>
<organism evidence="3 4">
    <name type="scientific">Candidatus Accumulibacter phosphatis</name>
    <dbReference type="NCBI Taxonomy" id="327160"/>
    <lineage>
        <taxon>Bacteria</taxon>
        <taxon>Pseudomonadati</taxon>
        <taxon>Pseudomonadota</taxon>
        <taxon>Betaproteobacteria</taxon>
        <taxon>Candidatus Accumulibacter</taxon>
    </lineage>
</organism>
<dbReference type="InterPro" id="IPR043472">
    <property type="entry name" value="Macro_dom-like"/>
</dbReference>
<dbReference type="CDD" id="cd02901">
    <property type="entry name" value="Macro_Poa1p-like"/>
    <property type="match status" value="1"/>
</dbReference>
<reference evidence="3 4" key="1">
    <citation type="submission" date="2019-04" db="EMBL/GenBank/DDBJ databases">
        <title>A novel phosphate-accumulating bacterium identified in bioreactor for phosphate removal from wastewater.</title>
        <authorList>
            <person name="Kotlyarov R.Y."/>
            <person name="Beletsky A.V."/>
            <person name="Kallistova A.Y."/>
            <person name="Dorofeev A.G."/>
            <person name="Nikolaev Y.Y."/>
            <person name="Pimenov N.V."/>
            <person name="Ravin N.V."/>
            <person name="Mardanov A.V."/>
        </authorList>
    </citation>
    <scope>NUCLEOTIDE SEQUENCE [LARGE SCALE GENOMIC DNA]</scope>
    <source>
        <strain evidence="3 4">Bin19</strain>
    </source>
</reference>
<comment type="caution">
    <text evidence="3">The sequence shown here is derived from an EMBL/GenBank/DDBJ whole genome shotgun (WGS) entry which is preliminary data.</text>
</comment>
<dbReference type="InterPro" id="IPR002589">
    <property type="entry name" value="Macro_dom"/>
</dbReference>
<proteinExistence type="predicted"/>
<gene>
    <name evidence="3" type="ORF">ACCUM_3686</name>
</gene>
<evidence type="ECO:0000256" key="1">
    <source>
        <dbReference type="ARBA" id="ARBA00035885"/>
    </source>
</evidence>
<dbReference type="PANTHER" id="PTHR12521:SF0">
    <property type="entry name" value="ADP-RIBOSE GLYCOHYDROLASE OARD1"/>
    <property type="match status" value="1"/>
</dbReference>
<dbReference type="Proteomes" id="UP000306324">
    <property type="component" value="Unassembled WGS sequence"/>
</dbReference>
<dbReference type="EMBL" id="SWAD01000170">
    <property type="protein sequence ID" value="TMQ74655.1"/>
    <property type="molecule type" value="Genomic_DNA"/>
</dbReference>
<evidence type="ECO:0000259" key="2">
    <source>
        <dbReference type="PROSITE" id="PS51154"/>
    </source>
</evidence>
<dbReference type="AlphaFoldDB" id="A0A5S4EHK2"/>
<dbReference type="GO" id="GO:0140291">
    <property type="term" value="P:peptidyl-glutamate ADP-deribosylation"/>
    <property type="evidence" value="ECO:0007669"/>
    <property type="project" value="TreeGrafter"/>
</dbReference>
<dbReference type="InterPro" id="IPR050892">
    <property type="entry name" value="ADP-ribose_metab_enzymes"/>
</dbReference>
<dbReference type="SUPFAM" id="SSF52949">
    <property type="entry name" value="Macro domain-like"/>
    <property type="match status" value="1"/>
</dbReference>
<dbReference type="PANTHER" id="PTHR12521">
    <property type="entry name" value="PROTEIN C6ORF130"/>
    <property type="match status" value="1"/>
</dbReference>
<keyword evidence="4" id="KW-1185">Reference proteome</keyword>